<name>A0AA39GN83_SARSR</name>
<dbReference type="PANTHER" id="PTHR14360">
    <property type="entry name" value="PROTEIN FMP32, MITOCHONDRIAL"/>
    <property type="match status" value="1"/>
</dbReference>
<feature type="region of interest" description="Disordered" evidence="8">
    <location>
        <begin position="373"/>
        <end position="408"/>
    </location>
</feature>
<keyword evidence="3 9" id="KW-0812">Transmembrane</keyword>
<dbReference type="PANTHER" id="PTHR14360:SF12">
    <property type="entry name" value="MOZ PROTEIN REPRESENTS A CHROMATIN-ASSOCIATED ACETYLTRANSFERASE"/>
    <property type="match status" value="1"/>
</dbReference>
<sequence>MASASARLPILACSRARLLLGTYPTRLKYISASKRGVATTQWNAQVQRRYGKGAEPPTWEQQRQDREAAEDEDAAEEGALRTDSTTATTTRDAIPPTDHEIKAEEGTASGSAEQDEKSEAEEAAQEGVSQAAGNTQSKAQDHGPSSTPEEAAEKQVQEGQKQTGPMEAVLHMAPPRQHPHLAPPPYVHHFDTYSLVKQLGEGGYTQEQAIEVMKGVRAILAQNLDVAQESLVSKSDVENETYLFRAACSELSTEIKNNRRLQDEQSRQQRTHLQNEVDILTQSLNQELLTLNDTVRGMFNDRRMAVREEQKTVESAVQQISYKISIMLSSDAKSEIEGVRWILIRRSVLGILFMAVLTLGTLRYATYVGQERKREAEKKKKEEAERRRELVRRQQESPADEAIILAAN</sequence>
<dbReference type="AlphaFoldDB" id="A0AA39GN83"/>
<dbReference type="EMBL" id="JAPDFR010000002">
    <property type="protein sequence ID" value="KAK0389082.1"/>
    <property type="molecule type" value="Genomic_DNA"/>
</dbReference>
<evidence type="ECO:0000256" key="4">
    <source>
        <dbReference type="ARBA" id="ARBA00022989"/>
    </source>
</evidence>
<accession>A0AA39GN83</accession>
<comment type="caution">
    <text evidence="10">The sequence shown here is derived from an EMBL/GenBank/DDBJ whole genome shotgun (WGS) entry which is preliminary data.</text>
</comment>
<proteinExistence type="predicted"/>
<feature type="compositionally biased region" description="Low complexity" evidence="8">
    <location>
        <begin position="81"/>
        <end position="96"/>
    </location>
</feature>
<dbReference type="InterPro" id="IPR024461">
    <property type="entry name" value="CCDC90-like"/>
</dbReference>
<feature type="region of interest" description="Disordered" evidence="8">
    <location>
        <begin position="48"/>
        <end position="163"/>
    </location>
</feature>
<evidence type="ECO:0000256" key="9">
    <source>
        <dbReference type="SAM" id="Phobius"/>
    </source>
</evidence>
<evidence type="ECO:0000256" key="7">
    <source>
        <dbReference type="ARBA" id="ARBA00023136"/>
    </source>
</evidence>
<reference evidence="10" key="1">
    <citation type="submission" date="2022-10" db="EMBL/GenBank/DDBJ databases">
        <title>Determination and structural analysis of whole genome sequence of Sarocladium strictum F4-1.</title>
        <authorList>
            <person name="Hu L."/>
            <person name="Jiang Y."/>
        </authorList>
    </citation>
    <scope>NUCLEOTIDE SEQUENCE</scope>
    <source>
        <strain evidence="10">F4-1</strain>
    </source>
</reference>
<feature type="compositionally biased region" description="Basic and acidic residues" evidence="8">
    <location>
        <begin position="373"/>
        <end position="395"/>
    </location>
</feature>
<dbReference type="GO" id="GO:0016020">
    <property type="term" value="C:membrane"/>
    <property type="evidence" value="ECO:0007669"/>
    <property type="project" value="UniProtKB-SubCell"/>
</dbReference>
<dbReference type="Proteomes" id="UP001175261">
    <property type="component" value="Unassembled WGS sequence"/>
</dbReference>
<keyword evidence="4 9" id="KW-1133">Transmembrane helix</keyword>
<feature type="transmembrane region" description="Helical" evidence="9">
    <location>
        <begin position="348"/>
        <end position="369"/>
    </location>
</feature>
<dbReference type="Pfam" id="PF07798">
    <property type="entry name" value="CCDC90-like"/>
    <property type="match status" value="1"/>
</dbReference>
<evidence type="ECO:0000256" key="8">
    <source>
        <dbReference type="SAM" id="MobiDB-lite"/>
    </source>
</evidence>
<feature type="compositionally biased region" description="Polar residues" evidence="8">
    <location>
        <begin position="127"/>
        <end position="148"/>
    </location>
</feature>
<evidence type="ECO:0008006" key="12">
    <source>
        <dbReference type="Google" id="ProtNLM"/>
    </source>
</evidence>
<dbReference type="Gene3D" id="1.20.5.340">
    <property type="match status" value="1"/>
</dbReference>
<evidence type="ECO:0000313" key="10">
    <source>
        <dbReference type="EMBL" id="KAK0389082.1"/>
    </source>
</evidence>
<keyword evidence="7 9" id="KW-0472">Membrane</keyword>
<evidence type="ECO:0000256" key="6">
    <source>
        <dbReference type="ARBA" id="ARBA00023128"/>
    </source>
</evidence>
<evidence type="ECO:0000256" key="5">
    <source>
        <dbReference type="ARBA" id="ARBA00023054"/>
    </source>
</evidence>
<evidence type="ECO:0000256" key="3">
    <source>
        <dbReference type="ARBA" id="ARBA00022692"/>
    </source>
</evidence>
<evidence type="ECO:0000256" key="1">
    <source>
        <dbReference type="ARBA" id="ARBA00004173"/>
    </source>
</evidence>
<organism evidence="10 11">
    <name type="scientific">Sarocladium strictum</name>
    <name type="common">Black bundle disease fungus</name>
    <name type="synonym">Acremonium strictum</name>
    <dbReference type="NCBI Taxonomy" id="5046"/>
    <lineage>
        <taxon>Eukaryota</taxon>
        <taxon>Fungi</taxon>
        <taxon>Dikarya</taxon>
        <taxon>Ascomycota</taxon>
        <taxon>Pezizomycotina</taxon>
        <taxon>Sordariomycetes</taxon>
        <taxon>Hypocreomycetidae</taxon>
        <taxon>Hypocreales</taxon>
        <taxon>Sarocladiaceae</taxon>
        <taxon>Sarocladium</taxon>
    </lineage>
</organism>
<keyword evidence="6" id="KW-0496">Mitochondrion</keyword>
<dbReference type="GO" id="GO:0005739">
    <property type="term" value="C:mitochondrion"/>
    <property type="evidence" value="ECO:0007669"/>
    <property type="project" value="UniProtKB-SubCell"/>
</dbReference>
<keyword evidence="5" id="KW-0175">Coiled coil</keyword>
<evidence type="ECO:0000256" key="2">
    <source>
        <dbReference type="ARBA" id="ARBA00004370"/>
    </source>
</evidence>
<gene>
    <name evidence="10" type="ORF">NLU13_2658</name>
</gene>
<protein>
    <recommendedName>
        <fullName evidence="12">MOZ protein represents a chromatin-associated acetyltransferase</fullName>
    </recommendedName>
</protein>
<evidence type="ECO:0000313" key="11">
    <source>
        <dbReference type="Proteomes" id="UP001175261"/>
    </source>
</evidence>
<comment type="subcellular location">
    <subcellularLocation>
        <location evidence="2">Membrane</location>
    </subcellularLocation>
    <subcellularLocation>
        <location evidence="1">Mitochondrion</location>
    </subcellularLocation>
</comment>
<keyword evidence="11" id="KW-1185">Reference proteome</keyword>